<dbReference type="RefSeq" id="WP_012624321.1">
    <property type="nucleotide sequence ID" value="NZ_FPIW01000058.1"/>
</dbReference>
<comment type="caution">
    <text evidence="4">The sequence shown here is derived from an EMBL/GenBank/DDBJ whole genome shotgun (WGS) entry which is preliminary data.</text>
</comment>
<dbReference type="SUPFAM" id="SSF51735">
    <property type="entry name" value="NAD(P)-binding Rossmann-fold domains"/>
    <property type="match status" value="1"/>
</dbReference>
<evidence type="ECO:0000256" key="1">
    <source>
        <dbReference type="ARBA" id="ARBA00006484"/>
    </source>
</evidence>
<dbReference type="PROSITE" id="PS00061">
    <property type="entry name" value="ADH_SHORT"/>
    <property type="match status" value="1"/>
</dbReference>
<reference evidence="5" key="1">
    <citation type="submission" date="2016-11" db="EMBL/GenBank/DDBJ databases">
        <authorList>
            <person name="Jaros S."/>
            <person name="Januszkiewicz K."/>
            <person name="Wedrychowicz H."/>
        </authorList>
    </citation>
    <scope>NUCLEOTIDE SEQUENCE [LARGE SCALE GENOMIC DNA]</scope>
    <source>
        <strain evidence="5">DSM 7057</strain>
    </source>
</reference>
<dbReference type="GO" id="GO:0016491">
    <property type="term" value="F:oxidoreductase activity"/>
    <property type="evidence" value="ECO:0007669"/>
    <property type="project" value="UniProtKB-KW"/>
</dbReference>
<name>A0AA94HUH1_DESDE</name>
<evidence type="ECO:0000313" key="5">
    <source>
        <dbReference type="Proteomes" id="UP000182680"/>
    </source>
</evidence>
<keyword evidence="2" id="KW-0560">Oxidoreductase</keyword>
<dbReference type="Gene3D" id="3.40.50.720">
    <property type="entry name" value="NAD(P)-binding Rossmann-like Domain"/>
    <property type="match status" value="1"/>
</dbReference>
<dbReference type="InterPro" id="IPR002347">
    <property type="entry name" value="SDR_fam"/>
</dbReference>
<dbReference type="PRINTS" id="PR00081">
    <property type="entry name" value="GDHRDH"/>
</dbReference>
<evidence type="ECO:0000256" key="3">
    <source>
        <dbReference type="RuleBase" id="RU000363"/>
    </source>
</evidence>
<dbReference type="Pfam" id="PF00106">
    <property type="entry name" value="adh_short"/>
    <property type="match status" value="1"/>
</dbReference>
<dbReference type="Proteomes" id="UP000182680">
    <property type="component" value="Unassembled WGS sequence"/>
</dbReference>
<comment type="similarity">
    <text evidence="1 3">Belongs to the short-chain dehydrogenases/reductases (SDR) family.</text>
</comment>
<dbReference type="EMBL" id="FPIW01000058">
    <property type="protein sequence ID" value="SFW66614.1"/>
    <property type="molecule type" value="Genomic_DNA"/>
</dbReference>
<sequence length="237" mass="24544">MNINAQTILVTGANGGIGKALINAFLAAGAKKIYACARDTASLEHLRNNEKILPVQLDISKPAAIENVVAACGDTTILVNNAGMGGSGLLGAPQAARAEMEVNYFGTLAMCSAFAPVLGNNGGGCIVNIISVIGLVNMPSIGTYCASKAALHSLTQGLRGVLAGQKTTVIGVYPGPVDTRMTDGLEMPKARPEAVALEILEGMKNGTEDIYPDAFARSIQKGLAADPKKVERELSEY</sequence>
<gene>
    <name evidence="4" type="ORF">SAMN02910291_02394</name>
</gene>
<dbReference type="OMA" id="CRVFASD"/>
<proteinExistence type="inferred from homology"/>
<dbReference type="PANTHER" id="PTHR44169:SF6">
    <property type="entry name" value="NADPH-DEPENDENT 1-ACYLDIHYDROXYACETONE PHOSPHATE REDUCTASE"/>
    <property type="match status" value="1"/>
</dbReference>
<organism evidence="4 5">
    <name type="scientific">Desulfovibrio desulfuricans</name>
    <dbReference type="NCBI Taxonomy" id="876"/>
    <lineage>
        <taxon>Bacteria</taxon>
        <taxon>Pseudomonadati</taxon>
        <taxon>Thermodesulfobacteriota</taxon>
        <taxon>Desulfovibrionia</taxon>
        <taxon>Desulfovibrionales</taxon>
        <taxon>Desulfovibrionaceae</taxon>
        <taxon>Desulfovibrio</taxon>
    </lineage>
</organism>
<dbReference type="InterPro" id="IPR036291">
    <property type="entry name" value="NAD(P)-bd_dom_sf"/>
</dbReference>
<dbReference type="PRINTS" id="PR00080">
    <property type="entry name" value="SDRFAMILY"/>
</dbReference>
<dbReference type="InterPro" id="IPR020904">
    <property type="entry name" value="Sc_DH/Rdtase_CS"/>
</dbReference>
<dbReference type="PANTHER" id="PTHR44169">
    <property type="entry name" value="NADPH-DEPENDENT 1-ACYLDIHYDROXYACETONE PHOSPHATE REDUCTASE"/>
    <property type="match status" value="1"/>
</dbReference>
<dbReference type="NCBIfam" id="NF006118">
    <property type="entry name" value="PRK08264.1-4"/>
    <property type="match status" value="1"/>
</dbReference>
<accession>A0AA94HUH1</accession>
<evidence type="ECO:0000256" key="2">
    <source>
        <dbReference type="ARBA" id="ARBA00023002"/>
    </source>
</evidence>
<dbReference type="AlphaFoldDB" id="A0AA94HUH1"/>
<evidence type="ECO:0000313" key="4">
    <source>
        <dbReference type="EMBL" id="SFW66614.1"/>
    </source>
</evidence>
<protein>
    <submittedName>
        <fullName evidence="4">Short-chain dehydrogenase</fullName>
    </submittedName>
</protein>